<evidence type="ECO:0000313" key="2">
    <source>
        <dbReference type="Proteomes" id="UP000499080"/>
    </source>
</evidence>
<organism evidence="1 2">
    <name type="scientific">Araneus ventricosus</name>
    <name type="common">Orbweaver spider</name>
    <name type="synonym">Epeira ventricosa</name>
    <dbReference type="NCBI Taxonomy" id="182803"/>
    <lineage>
        <taxon>Eukaryota</taxon>
        <taxon>Metazoa</taxon>
        <taxon>Ecdysozoa</taxon>
        <taxon>Arthropoda</taxon>
        <taxon>Chelicerata</taxon>
        <taxon>Arachnida</taxon>
        <taxon>Araneae</taxon>
        <taxon>Araneomorphae</taxon>
        <taxon>Entelegynae</taxon>
        <taxon>Araneoidea</taxon>
        <taxon>Araneidae</taxon>
        <taxon>Araneus</taxon>
    </lineage>
</organism>
<dbReference type="Proteomes" id="UP000499080">
    <property type="component" value="Unassembled WGS sequence"/>
</dbReference>
<keyword evidence="2" id="KW-1185">Reference proteome</keyword>
<comment type="caution">
    <text evidence="1">The sequence shown here is derived from an EMBL/GenBank/DDBJ whole genome shotgun (WGS) entry which is preliminary data.</text>
</comment>
<sequence length="128" mass="14785">MVHLTLRNGYVPAVRSRFITAVFNKPFSHNFWCRFAVSYDKDYASSEKVPSTSALWLVHCIPSLHMPVSCQLFPRLRIRPSFNIRHRIPNAGFLREKCSYPIQRHLPFEEGGFDSGTLCDSDSRLRPS</sequence>
<dbReference type="EMBL" id="BGPR01012927">
    <property type="protein sequence ID" value="GBN58423.1"/>
    <property type="molecule type" value="Genomic_DNA"/>
</dbReference>
<reference evidence="1 2" key="1">
    <citation type="journal article" date="2019" name="Sci. Rep.">
        <title>Orb-weaving spider Araneus ventricosus genome elucidates the spidroin gene catalogue.</title>
        <authorList>
            <person name="Kono N."/>
            <person name="Nakamura H."/>
            <person name="Ohtoshi R."/>
            <person name="Moran D.A.P."/>
            <person name="Shinohara A."/>
            <person name="Yoshida Y."/>
            <person name="Fujiwara M."/>
            <person name="Mori M."/>
            <person name="Tomita M."/>
            <person name="Arakawa K."/>
        </authorList>
    </citation>
    <scope>NUCLEOTIDE SEQUENCE [LARGE SCALE GENOMIC DNA]</scope>
</reference>
<gene>
    <name evidence="1" type="ORF">AVEN_225383_1</name>
</gene>
<dbReference type="AlphaFoldDB" id="A0A4Y2Q5L4"/>
<proteinExistence type="predicted"/>
<protein>
    <submittedName>
        <fullName evidence="1">Uncharacterized protein</fullName>
    </submittedName>
</protein>
<evidence type="ECO:0000313" key="1">
    <source>
        <dbReference type="EMBL" id="GBN58423.1"/>
    </source>
</evidence>
<accession>A0A4Y2Q5L4</accession>
<name>A0A4Y2Q5L4_ARAVE</name>